<dbReference type="AlphaFoldDB" id="A0A2P5VYA6"/>
<feature type="transmembrane region" description="Helical" evidence="1">
    <location>
        <begin position="97"/>
        <end position="118"/>
    </location>
</feature>
<evidence type="ECO:0000313" key="3">
    <source>
        <dbReference type="Proteomes" id="UP000239757"/>
    </source>
</evidence>
<organism evidence="2 3">
    <name type="scientific">Gossypium barbadense</name>
    <name type="common">Sea Island cotton</name>
    <name type="synonym">Hibiscus barbadensis</name>
    <dbReference type="NCBI Taxonomy" id="3634"/>
    <lineage>
        <taxon>Eukaryota</taxon>
        <taxon>Viridiplantae</taxon>
        <taxon>Streptophyta</taxon>
        <taxon>Embryophyta</taxon>
        <taxon>Tracheophyta</taxon>
        <taxon>Spermatophyta</taxon>
        <taxon>Magnoliopsida</taxon>
        <taxon>eudicotyledons</taxon>
        <taxon>Gunneridae</taxon>
        <taxon>Pentapetalae</taxon>
        <taxon>rosids</taxon>
        <taxon>malvids</taxon>
        <taxon>Malvales</taxon>
        <taxon>Malvaceae</taxon>
        <taxon>Malvoideae</taxon>
        <taxon>Gossypium</taxon>
    </lineage>
</organism>
<dbReference type="Proteomes" id="UP000239757">
    <property type="component" value="Unassembled WGS sequence"/>
</dbReference>
<proteinExistence type="predicted"/>
<name>A0A2P5VYA6_GOSBA</name>
<keyword evidence="1" id="KW-0472">Membrane</keyword>
<accession>A0A2P5VYA6</accession>
<evidence type="ECO:0000313" key="2">
    <source>
        <dbReference type="EMBL" id="PPR83797.1"/>
    </source>
</evidence>
<gene>
    <name evidence="2" type="ORF">GOBAR_AA36915</name>
</gene>
<keyword evidence="1" id="KW-1133">Transmembrane helix</keyword>
<keyword evidence="1" id="KW-0812">Transmembrane</keyword>
<reference evidence="2 3" key="1">
    <citation type="submission" date="2015-01" db="EMBL/GenBank/DDBJ databases">
        <title>Genome of allotetraploid Gossypium barbadense reveals genomic plasticity and fiber elongation in cotton evolution.</title>
        <authorList>
            <person name="Chen X."/>
            <person name="Liu X."/>
            <person name="Zhao B."/>
            <person name="Zheng H."/>
            <person name="Hu Y."/>
            <person name="Lu G."/>
            <person name="Yang C."/>
            <person name="Chen J."/>
            <person name="Shan C."/>
            <person name="Zhang L."/>
            <person name="Zhou Y."/>
            <person name="Wang L."/>
            <person name="Guo W."/>
            <person name="Bai Y."/>
            <person name="Ruan J."/>
            <person name="Shangguan X."/>
            <person name="Mao Y."/>
            <person name="Jiang J."/>
            <person name="Zhu Y."/>
            <person name="Lei J."/>
            <person name="Kang H."/>
            <person name="Chen S."/>
            <person name="He X."/>
            <person name="Wang R."/>
            <person name="Wang Y."/>
            <person name="Chen J."/>
            <person name="Wang L."/>
            <person name="Yu S."/>
            <person name="Wang B."/>
            <person name="Wei J."/>
            <person name="Song S."/>
            <person name="Lu X."/>
            <person name="Gao Z."/>
            <person name="Gu W."/>
            <person name="Deng X."/>
            <person name="Ma D."/>
            <person name="Wang S."/>
            <person name="Liang W."/>
            <person name="Fang L."/>
            <person name="Cai C."/>
            <person name="Zhu X."/>
            <person name="Zhou B."/>
            <person name="Zhang Y."/>
            <person name="Chen Z."/>
            <person name="Xu S."/>
            <person name="Zhu R."/>
            <person name="Wang S."/>
            <person name="Zhang T."/>
            <person name="Zhao G."/>
        </authorList>
    </citation>
    <scope>NUCLEOTIDE SEQUENCE [LARGE SCALE GENOMIC DNA]</scope>
    <source>
        <strain evidence="3">cv. Xinhai21</strain>
        <tissue evidence="2">Leaf</tissue>
    </source>
</reference>
<sequence>MHVDHVTHSRAFLGSSRLTSRQRLRTDDSPYWPLLASVPLNRRGPHFCAALRFNDSIRRSLACHRLLPIMRSWAFARTLYSAFLTASLPLPSRRFTFRFLAAYFGAFATLHSAPAAFFRRYASLCLAHEHTLSTYG</sequence>
<protein>
    <submittedName>
        <fullName evidence="2">Uncharacterized protein</fullName>
    </submittedName>
</protein>
<dbReference type="EMBL" id="KZ670168">
    <property type="protein sequence ID" value="PPR83797.1"/>
    <property type="molecule type" value="Genomic_DNA"/>
</dbReference>
<evidence type="ECO:0000256" key="1">
    <source>
        <dbReference type="SAM" id="Phobius"/>
    </source>
</evidence>